<protein>
    <recommendedName>
        <fullName evidence="4">Glutathione peroxidase</fullName>
    </recommendedName>
</protein>
<evidence type="ECO:0000256" key="2">
    <source>
        <dbReference type="ARBA" id="ARBA00022559"/>
    </source>
</evidence>
<keyword evidence="3 4" id="KW-0560">Oxidoreductase</keyword>
<dbReference type="PIRSF" id="PIRSF000303">
    <property type="entry name" value="Glutathion_perox"/>
    <property type="match status" value="1"/>
</dbReference>
<evidence type="ECO:0000256" key="3">
    <source>
        <dbReference type="ARBA" id="ARBA00023002"/>
    </source>
</evidence>
<evidence type="ECO:0000256" key="5">
    <source>
        <dbReference type="SAM" id="SignalP"/>
    </source>
</evidence>
<gene>
    <name evidence="7" type="ORF">MU516_01470</name>
</gene>
<evidence type="ECO:0000256" key="1">
    <source>
        <dbReference type="ARBA" id="ARBA00006926"/>
    </source>
</evidence>
<dbReference type="GO" id="GO:0004601">
    <property type="term" value="F:peroxidase activity"/>
    <property type="evidence" value="ECO:0007669"/>
    <property type="project" value="UniProtKB-KW"/>
</dbReference>
<dbReference type="CDD" id="cd00340">
    <property type="entry name" value="GSH_Peroxidase"/>
    <property type="match status" value="1"/>
</dbReference>
<dbReference type="PROSITE" id="PS51352">
    <property type="entry name" value="THIOREDOXIN_2"/>
    <property type="match status" value="1"/>
</dbReference>
<dbReference type="InterPro" id="IPR036249">
    <property type="entry name" value="Thioredoxin-like_sf"/>
</dbReference>
<comment type="caution">
    <text evidence="7">The sequence shown here is derived from an EMBL/GenBank/DDBJ whole genome shotgun (WGS) entry which is preliminary data.</text>
</comment>
<comment type="similarity">
    <text evidence="1 4">Belongs to the glutathione peroxidase family.</text>
</comment>
<dbReference type="EMBL" id="JANAVZ010000001">
    <property type="protein sequence ID" value="MCT4331534.1"/>
    <property type="molecule type" value="Genomic_DNA"/>
</dbReference>
<dbReference type="InterPro" id="IPR013766">
    <property type="entry name" value="Thioredoxin_domain"/>
</dbReference>
<dbReference type="PROSITE" id="PS51355">
    <property type="entry name" value="GLUTATHIONE_PEROXID_3"/>
    <property type="match status" value="1"/>
</dbReference>
<dbReference type="Pfam" id="PF00255">
    <property type="entry name" value="GSHPx"/>
    <property type="match status" value="1"/>
</dbReference>
<feature type="chain" id="PRO_5047293795" description="Glutathione peroxidase" evidence="5">
    <location>
        <begin position="16"/>
        <end position="183"/>
    </location>
</feature>
<evidence type="ECO:0000259" key="6">
    <source>
        <dbReference type="PROSITE" id="PS51352"/>
    </source>
</evidence>
<dbReference type="Proteomes" id="UP001320702">
    <property type="component" value="Unassembled WGS sequence"/>
</dbReference>
<name>A0ABT2K6J1_9RHOB</name>
<feature type="domain" description="Thioredoxin" evidence="6">
    <location>
        <begin position="24"/>
        <end position="183"/>
    </location>
</feature>
<keyword evidence="8" id="KW-1185">Reference proteome</keyword>
<sequence>MHRRLFLTLATAVSAAVTGMATRRASAEPMPRFTFPSIDGGLLDSADWQGKPVLVVNTASLCGFAGQLRDMQAMHEKYAAQGLIVVAVPSNDFNQELDDGKKVKEYCTLEYGITLPMTDILHVAEGEVHPFYQWVRQQTGFVPKWNFSKVLLDPQGRILGTWGSFTKPDGPQIHDALAPYLSA</sequence>
<dbReference type="PRINTS" id="PR01011">
    <property type="entry name" value="GLUTPROXDASE"/>
</dbReference>
<keyword evidence="2 4" id="KW-0575">Peroxidase</keyword>
<dbReference type="InterPro" id="IPR000889">
    <property type="entry name" value="Glutathione_peroxidase"/>
</dbReference>
<evidence type="ECO:0000313" key="8">
    <source>
        <dbReference type="Proteomes" id="UP001320702"/>
    </source>
</evidence>
<dbReference type="RefSeq" id="WP_260275432.1">
    <property type="nucleotide sequence ID" value="NZ_JANAVZ010000001.1"/>
</dbReference>
<reference evidence="7 8" key="1">
    <citation type="submission" date="2022-04" db="EMBL/GenBank/DDBJ databases">
        <title>Paracoccus sp. YLB-12 draft genome sequence.</title>
        <authorList>
            <person name="Yu L."/>
        </authorList>
    </citation>
    <scope>NUCLEOTIDE SEQUENCE [LARGE SCALE GENOMIC DNA]</scope>
    <source>
        <strain evidence="7 8">YLB-12</strain>
    </source>
</reference>
<evidence type="ECO:0000313" key="7">
    <source>
        <dbReference type="EMBL" id="MCT4331534.1"/>
    </source>
</evidence>
<dbReference type="SUPFAM" id="SSF52833">
    <property type="entry name" value="Thioredoxin-like"/>
    <property type="match status" value="1"/>
</dbReference>
<organism evidence="7 8">
    <name type="scientific">Paracoccus maritimus</name>
    <dbReference type="NCBI Taxonomy" id="2933292"/>
    <lineage>
        <taxon>Bacteria</taxon>
        <taxon>Pseudomonadati</taxon>
        <taxon>Pseudomonadota</taxon>
        <taxon>Alphaproteobacteria</taxon>
        <taxon>Rhodobacterales</taxon>
        <taxon>Paracoccaceae</taxon>
        <taxon>Paracoccus</taxon>
    </lineage>
</organism>
<dbReference type="PANTHER" id="PTHR11592">
    <property type="entry name" value="GLUTATHIONE PEROXIDASE"/>
    <property type="match status" value="1"/>
</dbReference>
<dbReference type="PANTHER" id="PTHR11592:SF78">
    <property type="entry name" value="GLUTATHIONE PEROXIDASE"/>
    <property type="match status" value="1"/>
</dbReference>
<accession>A0ABT2K6J1</accession>
<keyword evidence="5" id="KW-0732">Signal</keyword>
<dbReference type="InterPro" id="IPR029759">
    <property type="entry name" value="GPX_AS"/>
</dbReference>
<dbReference type="PROSITE" id="PS00460">
    <property type="entry name" value="GLUTATHIONE_PEROXID_1"/>
    <property type="match status" value="1"/>
</dbReference>
<feature type="signal peptide" evidence="5">
    <location>
        <begin position="1"/>
        <end position="15"/>
    </location>
</feature>
<evidence type="ECO:0000256" key="4">
    <source>
        <dbReference type="RuleBase" id="RU000499"/>
    </source>
</evidence>
<dbReference type="Gene3D" id="3.40.30.10">
    <property type="entry name" value="Glutaredoxin"/>
    <property type="match status" value="1"/>
</dbReference>
<proteinExistence type="inferred from homology"/>